<evidence type="ECO:0000313" key="9">
    <source>
        <dbReference type="EMBL" id="KAG6505853.1"/>
    </source>
</evidence>
<dbReference type="InterPro" id="IPR011598">
    <property type="entry name" value="bHLH_dom"/>
</dbReference>
<evidence type="ECO:0000256" key="1">
    <source>
        <dbReference type="ARBA" id="ARBA00004123"/>
    </source>
</evidence>
<dbReference type="PANTHER" id="PTHR11514">
    <property type="entry name" value="MYC"/>
    <property type="match status" value="1"/>
</dbReference>
<dbReference type="GO" id="GO:0003700">
    <property type="term" value="F:DNA-binding transcription factor activity"/>
    <property type="evidence" value="ECO:0007669"/>
    <property type="project" value="InterPro"/>
</dbReference>
<dbReference type="InterPro" id="IPR054502">
    <property type="entry name" value="bHLH-TF_ACT-like_plant"/>
</dbReference>
<evidence type="ECO:0000313" key="10">
    <source>
        <dbReference type="Proteomes" id="UP000734854"/>
    </source>
</evidence>
<dbReference type="GO" id="GO:0000976">
    <property type="term" value="F:transcription cis-regulatory region binding"/>
    <property type="evidence" value="ECO:0007669"/>
    <property type="project" value="TreeGrafter"/>
</dbReference>
<organism evidence="9 10">
    <name type="scientific">Zingiber officinale</name>
    <name type="common">Ginger</name>
    <name type="synonym">Amomum zingiber</name>
    <dbReference type="NCBI Taxonomy" id="94328"/>
    <lineage>
        <taxon>Eukaryota</taxon>
        <taxon>Viridiplantae</taxon>
        <taxon>Streptophyta</taxon>
        <taxon>Embryophyta</taxon>
        <taxon>Tracheophyta</taxon>
        <taxon>Spermatophyta</taxon>
        <taxon>Magnoliopsida</taxon>
        <taxon>Liliopsida</taxon>
        <taxon>Zingiberales</taxon>
        <taxon>Zingiberaceae</taxon>
        <taxon>Zingiber</taxon>
    </lineage>
</organism>
<evidence type="ECO:0000259" key="8">
    <source>
        <dbReference type="PROSITE" id="PS50888"/>
    </source>
</evidence>
<evidence type="ECO:0000256" key="5">
    <source>
        <dbReference type="RuleBase" id="RU369104"/>
    </source>
</evidence>
<name>A0A8J5L038_ZINOF</name>
<dbReference type="PANTHER" id="PTHR11514:SF43">
    <property type="entry name" value="TRANSCRIPTION FACTOR MYC2"/>
    <property type="match status" value="1"/>
</dbReference>
<feature type="region of interest" description="Disordered" evidence="7">
    <location>
        <begin position="1"/>
        <end position="27"/>
    </location>
</feature>
<dbReference type="SMART" id="SM00353">
    <property type="entry name" value="HLH"/>
    <property type="match status" value="1"/>
</dbReference>
<feature type="compositionally biased region" description="Basic residues" evidence="7">
    <location>
        <begin position="323"/>
        <end position="332"/>
    </location>
</feature>
<dbReference type="GO" id="GO:0046983">
    <property type="term" value="F:protein dimerization activity"/>
    <property type="evidence" value="ECO:0007669"/>
    <property type="project" value="InterPro"/>
</dbReference>
<keyword evidence="3 5" id="KW-0804">Transcription</keyword>
<dbReference type="InterPro" id="IPR045084">
    <property type="entry name" value="AIB/MYC-like"/>
</dbReference>
<feature type="compositionally biased region" description="Basic and acidic residues" evidence="7">
    <location>
        <begin position="298"/>
        <end position="322"/>
    </location>
</feature>
<keyword evidence="10" id="KW-1185">Reference proteome</keyword>
<evidence type="ECO:0000256" key="6">
    <source>
        <dbReference type="SAM" id="Coils"/>
    </source>
</evidence>
<dbReference type="EMBL" id="JACMSC010000010">
    <property type="protein sequence ID" value="KAG6505853.1"/>
    <property type="molecule type" value="Genomic_DNA"/>
</dbReference>
<dbReference type="PROSITE" id="PS50888">
    <property type="entry name" value="BHLH"/>
    <property type="match status" value="1"/>
</dbReference>
<proteinExistence type="predicted"/>
<evidence type="ECO:0000256" key="7">
    <source>
        <dbReference type="SAM" id="MobiDB-lite"/>
    </source>
</evidence>
<dbReference type="Pfam" id="PF14215">
    <property type="entry name" value="bHLH-MYC_N"/>
    <property type="match status" value="1"/>
</dbReference>
<evidence type="ECO:0000256" key="3">
    <source>
        <dbReference type="ARBA" id="ARBA00023163"/>
    </source>
</evidence>
<keyword evidence="2 5" id="KW-0805">Transcription regulation</keyword>
<dbReference type="GO" id="GO:0005634">
    <property type="term" value="C:nucleus"/>
    <property type="evidence" value="ECO:0007669"/>
    <property type="project" value="UniProtKB-SubCell"/>
</dbReference>
<evidence type="ECO:0000256" key="2">
    <source>
        <dbReference type="ARBA" id="ARBA00023015"/>
    </source>
</evidence>
<evidence type="ECO:0000256" key="4">
    <source>
        <dbReference type="ARBA" id="ARBA00023242"/>
    </source>
</evidence>
<comment type="subcellular location">
    <subcellularLocation>
        <location evidence="1 5">Nucleus</location>
    </subcellularLocation>
</comment>
<sequence length="511" mass="56081">MMEAFPWMTSPPPAAASSPTTLQAGDFSNQGTLQRRLQALIEGSQLESWTYAIFWQSCIDIDTSDSLLRWGDGYYKGWEEDKRKERAASPEEKGLRKHVLHELNALISGGGEGSSSADETVEVGVRDTEWFFLVSMTQSFVNGAGLPGRTLFSGNVSWLTGAYSLGVAPCGRARQSKVFGIRTMACVPVGSAVVELGSTQLIYHNTEITAKIKVLFGLNPVAVEMPQAAPSGAGYSLSPPLMVVEQGEEDPSLIEIPAAALDDARKDDRSSGFTSRPTNKILSVSSAPLSAGRQGKTSGRDFLSRANTDHSQLEHSVREMKRAPRKRGHKPVKGCEEPFNYHVEAERQRRQKLNQRFYALRSVVPNVSKMDKTSLLSDAIGYINELHAKLRSAEADKEALRDQMATIKKKYDSAAFTHGVCYDMELEVKVLGSEAMIRVQCQKRNHPAARLMAVLMELDLEVLSSSVSVVKDLMIQQTTAKMAANRPFTAEQLDAALYSRLAANPATTIYI</sequence>
<dbReference type="Proteomes" id="UP000734854">
    <property type="component" value="Unassembled WGS sequence"/>
</dbReference>
<dbReference type="Pfam" id="PF22754">
    <property type="entry name" value="bHLH-TF_ACT-like_plant"/>
    <property type="match status" value="1"/>
</dbReference>
<accession>A0A8J5L038</accession>
<keyword evidence="6" id="KW-0175">Coiled coil</keyword>
<keyword evidence="4 5" id="KW-0539">Nucleus</keyword>
<reference evidence="9 10" key="1">
    <citation type="submission" date="2020-08" db="EMBL/GenBank/DDBJ databases">
        <title>Plant Genome Project.</title>
        <authorList>
            <person name="Zhang R.-G."/>
        </authorList>
    </citation>
    <scope>NUCLEOTIDE SEQUENCE [LARGE SCALE GENOMIC DNA]</scope>
    <source>
        <tissue evidence="9">Rhizome</tissue>
    </source>
</reference>
<protein>
    <recommendedName>
        <fullName evidence="5">Transcription factor</fullName>
        <shortName evidence="5">bHLH transcription factor</shortName>
    </recommendedName>
    <alternativeName>
        <fullName evidence="5">Basic helix-loop-helix protein</fullName>
    </alternativeName>
</protein>
<gene>
    <name evidence="9" type="ORF">ZIOFF_038219</name>
</gene>
<feature type="region of interest" description="Disordered" evidence="7">
    <location>
        <begin position="263"/>
        <end position="334"/>
    </location>
</feature>
<feature type="coiled-coil region" evidence="6">
    <location>
        <begin position="383"/>
        <end position="410"/>
    </location>
</feature>
<feature type="compositionally biased region" description="Polar residues" evidence="7">
    <location>
        <begin position="271"/>
        <end position="288"/>
    </location>
</feature>
<dbReference type="AlphaFoldDB" id="A0A8J5L038"/>
<dbReference type="OrthoDB" id="1926382at2759"/>
<comment type="caution">
    <text evidence="9">The sequence shown here is derived from an EMBL/GenBank/DDBJ whole genome shotgun (WGS) entry which is preliminary data.</text>
</comment>
<dbReference type="Pfam" id="PF00010">
    <property type="entry name" value="HLH"/>
    <property type="match status" value="1"/>
</dbReference>
<dbReference type="InterPro" id="IPR025610">
    <property type="entry name" value="MYC/MYB_N"/>
</dbReference>
<feature type="domain" description="BHLH" evidence="8">
    <location>
        <begin position="337"/>
        <end position="386"/>
    </location>
</feature>